<protein>
    <submittedName>
        <fullName evidence="1">PTS lichenan-specific IIA component domain protein</fullName>
    </submittedName>
</protein>
<evidence type="ECO:0000313" key="2">
    <source>
        <dbReference type="Proteomes" id="UP000259328"/>
    </source>
</evidence>
<name>A0A3B0PNC5_MYCSY</name>
<gene>
    <name evidence="1" type="ORF">NCTC10124_00734</name>
</gene>
<accession>A0A3B0PNC5</accession>
<evidence type="ECO:0000313" key="1">
    <source>
        <dbReference type="EMBL" id="SYV93006.1"/>
    </source>
</evidence>
<sequence length="59" mass="6985">MESKEKIEVGYTNISYKKGDLFIQEKTYNGFNHRLDLSELKKLDFVPELISDSEKEVTW</sequence>
<dbReference type="AlphaFoldDB" id="A0A3B0PNC5"/>
<reference evidence="2" key="1">
    <citation type="submission" date="2018-06" db="EMBL/GenBank/DDBJ databases">
        <authorList>
            <consortium name="Pathogen Informatics"/>
        </authorList>
    </citation>
    <scope>NUCLEOTIDE SEQUENCE [LARGE SCALE GENOMIC DNA]</scope>
    <source>
        <strain evidence="2">NCTC10124</strain>
    </source>
</reference>
<dbReference type="EMBL" id="LS991953">
    <property type="protein sequence ID" value="SYV93006.1"/>
    <property type="molecule type" value="Genomic_DNA"/>
</dbReference>
<proteinExistence type="predicted"/>
<feature type="non-terminal residue" evidence="1">
    <location>
        <position position="59"/>
    </location>
</feature>
<dbReference type="Proteomes" id="UP000259328">
    <property type="component" value="Chromosome"/>
</dbReference>
<organism evidence="1 2">
    <name type="scientific">Mycoplasmopsis synoviae</name>
    <name type="common">Mycoplasma synoviae</name>
    <dbReference type="NCBI Taxonomy" id="2109"/>
    <lineage>
        <taxon>Bacteria</taxon>
        <taxon>Bacillati</taxon>
        <taxon>Mycoplasmatota</taxon>
        <taxon>Mycoplasmoidales</taxon>
        <taxon>Metamycoplasmataceae</taxon>
        <taxon>Mycoplasmopsis</taxon>
    </lineage>
</organism>